<name>A0A6A0GQG8_HYAAZ</name>
<comment type="similarity">
    <text evidence="1">Belongs to the glycosyltransferase 25 family.</text>
</comment>
<feature type="domain" description="Glycosyl transferase family 25" evidence="4">
    <location>
        <begin position="61"/>
        <end position="239"/>
    </location>
</feature>
<reference evidence="5" key="3">
    <citation type="submission" date="2019-06" db="EMBL/GenBank/DDBJ databases">
        <authorList>
            <person name="Poynton C."/>
            <person name="Hasenbein S."/>
            <person name="Benoit J.B."/>
            <person name="Sepulveda M.S."/>
            <person name="Poelchau M.F."/>
            <person name="Murali S.C."/>
            <person name="Chen S."/>
            <person name="Glastad K.M."/>
            <person name="Werren J.H."/>
            <person name="Vineis J.H."/>
            <person name="Bowen J.L."/>
            <person name="Friedrich M."/>
            <person name="Jones J."/>
            <person name="Robertson H.M."/>
            <person name="Feyereisen R."/>
            <person name="Mechler-Hickson A."/>
            <person name="Mathers N."/>
            <person name="Lee C.E."/>
            <person name="Colbourne J.K."/>
            <person name="Biales A."/>
            <person name="Johnston J.S."/>
            <person name="Wellborn G.A."/>
            <person name="Rosendale A.J."/>
            <person name="Cridge A.G."/>
            <person name="Munoz-Torres M.C."/>
            <person name="Bain P.A."/>
            <person name="Manny A.R."/>
            <person name="Major K.M."/>
            <person name="Lambert F.N."/>
            <person name="Vulpe C.D."/>
            <person name="Tuck P."/>
            <person name="Blalock B.J."/>
            <person name="Lin Y.-Y."/>
            <person name="Smith M.E."/>
            <person name="Ochoa-Acuna H."/>
            <person name="Chen M.-J.M."/>
            <person name="Childers C.P."/>
            <person name="Qu J."/>
            <person name="Dugan S."/>
            <person name="Lee S.L."/>
            <person name="Chao H."/>
            <person name="Dinh H."/>
            <person name="Han Y."/>
            <person name="Doddapaneni H."/>
            <person name="Worley K.C."/>
            <person name="Muzny D.M."/>
            <person name="Gibbs R.A."/>
            <person name="Richards S."/>
        </authorList>
    </citation>
    <scope>NUCLEOTIDE SEQUENCE</scope>
    <source>
        <strain evidence="5">HAZT.00-mixed</strain>
        <tissue evidence="5">Whole organism</tissue>
    </source>
</reference>
<reference evidence="5" key="2">
    <citation type="journal article" date="2018" name="Environ. Sci. Technol.">
        <title>The Toxicogenome of Hyalella azteca: A Model for Sediment Ecotoxicology and Evolutionary Toxicology.</title>
        <authorList>
            <person name="Poynton H.C."/>
            <person name="Hasenbein S."/>
            <person name="Benoit J.B."/>
            <person name="Sepulveda M.S."/>
            <person name="Poelchau M.F."/>
            <person name="Hughes D.S.T."/>
            <person name="Murali S.C."/>
            <person name="Chen S."/>
            <person name="Glastad K.M."/>
            <person name="Goodisman M.A.D."/>
            <person name="Werren J.H."/>
            <person name="Vineis J.H."/>
            <person name="Bowen J.L."/>
            <person name="Friedrich M."/>
            <person name="Jones J."/>
            <person name="Robertson H.M."/>
            <person name="Feyereisen R."/>
            <person name="Mechler-Hickson A."/>
            <person name="Mathers N."/>
            <person name="Lee C.E."/>
            <person name="Colbourne J.K."/>
            <person name="Biales A."/>
            <person name="Johnston J.S."/>
            <person name="Wellborn G.A."/>
            <person name="Rosendale A.J."/>
            <person name="Cridge A.G."/>
            <person name="Munoz-Torres M.C."/>
            <person name="Bain P.A."/>
            <person name="Manny A.R."/>
            <person name="Major K.M."/>
            <person name="Lambert F.N."/>
            <person name="Vulpe C.D."/>
            <person name="Tuck P."/>
            <person name="Blalock B.J."/>
            <person name="Lin Y.Y."/>
            <person name="Smith M.E."/>
            <person name="Ochoa-Acuna H."/>
            <person name="Chen M.M."/>
            <person name="Childers C.P."/>
            <person name="Qu J."/>
            <person name="Dugan S."/>
            <person name="Lee S.L."/>
            <person name="Chao H."/>
            <person name="Dinh H."/>
            <person name="Han Y."/>
            <person name="Doddapaneni H."/>
            <person name="Worley K.C."/>
            <person name="Muzny D.M."/>
            <person name="Gibbs R.A."/>
            <person name="Richards S."/>
        </authorList>
    </citation>
    <scope>NUCLEOTIDE SEQUENCE</scope>
    <source>
        <strain evidence="5">HAZT.00-mixed</strain>
        <tissue evidence="5">Whole organism</tissue>
    </source>
</reference>
<organism evidence="5">
    <name type="scientific">Hyalella azteca</name>
    <name type="common">Amphipod</name>
    <dbReference type="NCBI Taxonomy" id="294128"/>
    <lineage>
        <taxon>Eukaryota</taxon>
        <taxon>Metazoa</taxon>
        <taxon>Ecdysozoa</taxon>
        <taxon>Arthropoda</taxon>
        <taxon>Crustacea</taxon>
        <taxon>Multicrustacea</taxon>
        <taxon>Malacostraca</taxon>
        <taxon>Eumalacostraca</taxon>
        <taxon>Peracarida</taxon>
        <taxon>Amphipoda</taxon>
        <taxon>Senticaudata</taxon>
        <taxon>Talitrida</taxon>
        <taxon>Talitroidea</taxon>
        <taxon>Hyalellidae</taxon>
        <taxon>Hyalella</taxon>
    </lineage>
</organism>
<dbReference type="PANTHER" id="PTHR10730">
    <property type="entry name" value="PROCOLLAGEN-LYSINE,2-OXOGLUTARATE 5-DIOXYGENASE/GLYCOSYLTRANSFERASE 25 FAMILY MEMBER"/>
    <property type="match status" value="1"/>
</dbReference>
<gene>
    <name evidence="5" type="ORF">HAZT_HAZT004108</name>
</gene>
<sequence length="319" mass="36769">MILHVRADHCADRTIDILEEWITHAVRKYREIDTKFVRTPERYEKSHKGSQFEKDEAIISHMIELKMEAIRDVIEKMLGLAGLKAQRVQGVDGKTLTEERMRQMGVKKVEGYLDSFHKRPITNGEIGCLISHHNIWKDVIKNDYSQVLILEDDAQLHPNFKGNLKQLLQEIKCIEWDLIFLGYKFVYQEGYHTEQVGDIRSLQTADYVYWAVGYLLSGTGAEKLVAANPLAHALPVDEFLPIMYDRTDLRFYKLDNGLYVSDTEETDVQESQVQISNLKKYESAKNAREKLAGPIGDDGKMEELSFSNERNKTTGLAWI</sequence>
<keyword evidence="2" id="KW-0328">Glycosyltransferase</keyword>
<dbReference type="OrthoDB" id="47375at2759"/>
<evidence type="ECO:0000256" key="2">
    <source>
        <dbReference type="ARBA" id="ARBA00022676"/>
    </source>
</evidence>
<dbReference type="EMBL" id="JQDR03016811">
    <property type="protein sequence ID" value="KAA0184702.1"/>
    <property type="molecule type" value="Genomic_DNA"/>
</dbReference>
<dbReference type="PANTHER" id="PTHR10730:SF53">
    <property type="entry name" value="GLYCOSYLTRANSFERASE 25 FAMILY MEMBER"/>
    <property type="match status" value="1"/>
</dbReference>
<protein>
    <recommendedName>
        <fullName evidence="4">Glycosyl transferase family 25 domain-containing protein</fullName>
    </recommendedName>
</protein>
<dbReference type="Proteomes" id="UP000711488">
    <property type="component" value="Unassembled WGS sequence"/>
</dbReference>
<proteinExistence type="inferred from homology"/>
<evidence type="ECO:0000256" key="1">
    <source>
        <dbReference type="ARBA" id="ARBA00006721"/>
    </source>
</evidence>
<evidence type="ECO:0000313" key="5">
    <source>
        <dbReference type="EMBL" id="KAA0184702.1"/>
    </source>
</evidence>
<dbReference type="Pfam" id="PF01755">
    <property type="entry name" value="Glyco_transf_25"/>
    <property type="match status" value="1"/>
</dbReference>
<dbReference type="InterPro" id="IPR002654">
    <property type="entry name" value="Glyco_trans_25"/>
</dbReference>
<comment type="caution">
    <text evidence="5">The sequence shown here is derived from an EMBL/GenBank/DDBJ whole genome shotgun (WGS) entry which is preliminary data.</text>
</comment>
<dbReference type="GO" id="GO:0050211">
    <property type="term" value="F:procollagen galactosyltransferase activity"/>
    <property type="evidence" value="ECO:0007669"/>
    <property type="project" value="TreeGrafter"/>
</dbReference>
<reference evidence="5" key="1">
    <citation type="submission" date="2014-08" db="EMBL/GenBank/DDBJ databases">
        <authorList>
            <person name="Murali S."/>
            <person name="Richards S."/>
            <person name="Bandaranaike D."/>
            <person name="Bellair M."/>
            <person name="Blankenburg K."/>
            <person name="Chao H."/>
            <person name="Dinh H."/>
            <person name="Doddapaneni H."/>
            <person name="Dugan-Rocha S."/>
            <person name="Elkadiri S."/>
            <person name="Gnanaolivu R."/>
            <person name="Hughes D."/>
            <person name="Lee S."/>
            <person name="Li M."/>
            <person name="Ming W."/>
            <person name="Munidasa M."/>
            <person name="Muniz J."/>
            <person name="Nguyen L."/>
            <person name="Osuji N."/>
            <person name="Pu L.-L."/>
            <person name="Puazo M."/>
            <person name="Skinner E."/>
            <person name="Qu C."/>
            <person name="Quiroz J."/>
            <person name="Raj R."/>
            <person name="Weissenberger G."/>
            <person name="Xin Y."/>
            <person name="Zou X."/>
            <person name="Han Y."/>
            <person name="Worley K."/>
            <person name="Muzny D."/>
            <person name="Gibbs R."/>
        </authorList>
    </citation>
    <scope>NUCLEOTIDE SEQUENCE</scope>
    <source>
        <strain evidence="5">HAZT.00-mixed</strain>
        <tissue evidence="5">Whole organism</tissue>
    </source>
</reference>
<dbReference type="AlphaFoldDB" id="A0A6A0GQG8"/>
<accession>A0A6A0GQG8</accession>
<evidence type="ECO:0000259" key="4">
    <source>
        <dbReference type="Pfam" id="PF01755"/>
    </source>
</evidence>
<dbReference type="CDD" id="cd06532">
    <property type="entry name" value="Glyco_transf_25"/>
    <property type="match status" value="1"/>
</dbReference>
<dbReference type="InterPro" id="IPR050757">
    <property type="entry name" value="Collagen_mod_GT25"/>
</dbReference>
<evidence type="ECO:0000256" key="3">
    <source>
        <dbReference type="ARBA" id="ARBA00022679"/>
    </source>
</evidence>
<keyword evidence="3" id="KW-0808">Transferase</keyword>